<accession>A0A5B7K3M6</accession>
<evidence type="ECO:0000256" key="1">
    <source>
        <dbReference type="SAM" id="MobiDB-lite"/>
    </source>
</evidence>
<sequence>MTWPARPPPPPPPAGVGGGGGEGGEGAALPGCHPLASYQHRATRRPHLPDGGCPHYRTLTWRGGGREGEGRGRGGEWEVKSYPDLKTLGWRESTCHPRVT</sequence>
<dbReference type="AlphaFoldDB" id="A0A5B7K3M6"/>
<organism evidence="2 3">
    <name type="scientific">Portunus trituberculatus</name>
    <name type="common">Swimming crab</name>
    <name type="synonym">Neptunus trituberculatus</name>
    <dbReference type="NCBI Taxonomy" id="210409"/>
    <lineage>
        <taxon>Eukaryota</taxon>
        <taxon>Metazoa</taxon>
        <taxon>Ecdysozoa</taxon>
        <taxon>Arthropoda</taxon>
        <taxon>Crustacea</taxon>
        <taxon>Multicrustacea</taxon>
        <taxon>Malacostraca</taxon>
        <taxon>Eumalacostraca</taxon>
        <taxon>Eucarida</taxon>
        <taxon>Decapoda</taxon>
        <taxon>Pleocyemata</taxon>
        <taxon>Brachyura</taxon>
        <taxon>Eubrachyura</taxon>
        <taxon>Portunoidea</taxon>
        <taxon>Portunidae</taxon>
        <taxon>Portuninae</taxon>
        <taxon>Portunus</taxon>
    </lineage>
</organism>
<gene>
    <name evidence="2" type="ORF">E2C01_095374</name>
</gene>
<reference evidence="2 3" key="1">
    <citation type="submission" date="2019-05" db="EMBL/GenBank/DDBJ databases">
        <title>Another draft genome of Portunus trituberculatus and its Hox gene families provides insights of decapod evolution.</title>
        <authorList>
            <person name="Jeong J.-H."/>
            <person name="Song I."/>
            <person name="Kim S."/>
            <person name="Choi T."/>
            <person name="Kim D."/>
            <person name="Ryu S."/>
            <person name="Kim W."/>
        </authorList>
    </citation>
    <scope>NUCLEOTIDE SEQUENCE [LARGE SCALE GENOMIC DNA]</scope>
    <source>
        <tissue evidence="2">Muscle</tissue>
    </source>
</reference>
<keyword evidence="3" id="KW-1185">Reference proteome</keyword>
<protein>
    <submittedName>
        <fullName evidence="2">Uncharacterized protein</fullName>
    </submittedName>
</protein>
<name>A0A5B7K3M6_PORTR</name>
<evidence type="ECO:0000313" key="3">
    <source>
        <dbReference type="Proteomes" id="UP000324222"/>
    </source>
</evidence>
<feature type="compositionally biased region" description="Gly residues" evidence="1">
    <location>
        <begin position="15"/>
        <end position="26"/>
    </location>
</feature>
<feature type="region of interest" description="Disordered" evidence="1">
    <location>
        <begin position="1"/>
        <end position="76"/>
    </location>
</feature>
<comment type="caution">
    <text evidence="2">The sequence shown here is derived from an EMBL/GenBank/DDBJ whole genome shotgun (WGS) entry which is preliminary data.</text>
</comment>
<feature type="compositionally biased region" description="Pro residues" evidence="1">
    <location>
        <begin position="1"/>
        <end position="14"/>
    </location>
</feature>
<feature type="compositionally biased region" description="Basic and acidic residues" evidence="1">
    <location>
        <begin position="64"/>
        <end position="76"/>
    </location>
</feature>
<evidence type="ECO:0000313" key="2">
    <source>
        <dbReference type="EMBL" id="MPC99927.1"/>
    </source>
</evidence>
<dbReference type="Proteomes" id="UP000324222">
    <property type="component" value="Unassembled WGS sequence"/>
</dbReference>
<dbReference type="EMBL" id="VSRR010120566">
    <property type="protein sequence ID" value="MPC99927.1"/>
    <property type="molecule type" value="Genomic_DNA"/>
</dbReference>
<proteinExistence type="predicted"/>